<reference evidence="1" key="1">
    <citation type="submission" date="2021-01" db="EMBL/GenBank/DDBJ databases">
        <authorList>
            <person name="Corre E."/>
            <person name="Pelletier E."/>
            <person name="Niang G."/>
            <person name="Scheremetjew M."/>
            <person name="Finn R."/>
            <person name="Kale V."/>
            <person name="Holt S."/>
            <person name="Cochrane G."/>
            <person name="Meng A."/>
            <person name="Brown T."/>
            <person name="Cohen L."/>
        </authorList>
    </citation>
    <scope>NUCLEOTIDE SEQUENCE</scope>
    <source>
        <strain evidence="1">CCMP125</strain>
    </source>
</reference>
<name>A0A7S2YBQ0_9STRA</name>
<gene>
    <name evidence="1" type="ORF">APAL1065_LOCUS12153</name>
</gene>
<accession>A0A7S2YBQ0</accession>
<dbReference type="EMBL" id="HBHT01018141">
    <property type="protein sequence ID" value="CAD9965959.1"/>
    <property type="molecule type" value="Transcribed_RNA"/>
</dbReference>
<sequence length="118" mass="13631">MLRSWNVLKRWFVHFLAHALPRLPIMSSNVPPVLDGSSRSCSMAATPCVQTILGPADNIEVLVENIAILRRKVQLLKLWSINDDCSKSSLRHHITYHSQIPILWLIRETKTRQRHDDQ</sequence>
<evidence type="ECO:0000313" key="1">
    <source>
        <dbReference type="EMBL" id="CAD9965959.1"/>
    </source>
</evidence>
<protein>
    <submittedName>
        <fullName evidence="1">Uncharacterized protein</fullName>
    </submittedName>
</protein>
<dbReference type="AlphaFoldDB" id="A0A7S2YBQ0"/>
<organism evidence="1">
    <name type="scientific">Entomoneis paludosa</name>
    <dbReference type="NCBI Taxonomy" id="265537"/>
    <lineage>
        <taxon>Eukaryota</taxon>
        <taxon>Sar</taxon>
        <taxon>Stramenopiles</taxon>
        <taxon>Ochrophyta</taxon>
        <taxon>Bacillariophyta</taxon>
        <taxon>Bacillariophyceae</taxon>
        <taxon>Bacillariophycidae</taxon>
        <taxon>Entomoneidaceae</taxon>
        <taxon>Entomoneis</taxon>
    </lineage>
</organism>
<proteinExistence type="predicted"/>